<feature type="region of interest" description="Disordered" evidence="1">
    <location>
        <begin position="185"/>
        <end position="266"/>
    </location>
</feature>
<accession>A0AAD4LJW6</accession>
<keyword evidence="3" id="KW-1185">Reference proteome</keyword>
<dbReference type="AlphaFoldDB" id="A0AAD4LJW6"/>
<proteinExistence type="predicted"/>
<protein>
    <submittedName>
        <fullName evidence="2">Uncharacterized protein</fullName>
    </submittedName>
</protein>
<evidence type="ECO:0000313" key="3">
    <source>
        <dbReference type="Proteomes" id="UP001201163"/>
    </source>
</evidence>
<dbReference type="EMBL" id="JAKELL010000011">
    <property type="protein sequence ID" value="KAH8995754.1"/>
    <property type="molecule type" value="Genomic_DNA"/>
</dbReference>
<evidence type="ECO:0000256" key="1">
    <source>
        <dbReference type="SAM" id="MobiDB-lite"/>
    </source>
</evidence>
<gene>
    <name evidence="2" type="ORF">EDB92DRAFT_163230</name>
</gene>
<feature type="compositionally biased region" description="Polar residues" evidence="1">
    <location>
        <begin position="229"/>
        <end position="252"/>
    </location>
</feature>
<reference evidence="2" key="1">
    <citation type="submission" date="2022-01" db="EMBL/GenBank/DDBJ databases">
        <title>Comparative genomics reveals a dynamic genome evolution in the ectomycorrhizal milk-cap (Lactarius) mushrooms.</title>
        <authorList>
            <consortium name="DOE Joint Genome Institute"/>
            <person name="Lebreton A."/>
            <person name="Tang N."/>
            <person name="Kuo A."/>
            <person name="LaButti K."/>
            <person name="Drula E."/>
            <person name="Barry K."/>
            <person name="Clum A."/>
            <person name="Lipzen A."/>
            <person name="Mousain D."/>
            <person name="Ng V."/>
            <person name="Wang R."/>
            <person name="Wang X."/>
            <person name="Dai Y."/>
            <person name="Henrissat B."/>
            <person name="Grigoriev I.V."/>
            <person name="Guerin-Laguette A."/>
            <person name="Yu F."/>
            <person name="Martin F.M."/>
        </authorList>
    </citation>
    <scope>NUCLEOTIDE SEQUENCE</scope>
    <source>
        <strain evidence="2">QP</strain>
    </source>
</reference>
<name>A0AAD4LJW6_9AGAM</name>
<sequence length="302" mass="33105">MQVPSCTNVRIRSTADVHKIFYAVYLGLLPMITRRLDAKSARPCPPAIVTLGKTEALMLSLASASNASPRVATGPLLVYEMNFYSITRNGNLRRVRTVRELGRLLVLVPRSQSRFNLLRSDSQPARDWDPFVKQTYSVYLSENEGSKRKWHLTAYFTQATVDSLGTVDDIPVLKDLVVPDGLFKSSRRTKTRSSRANTTTHAPEGTPDLSAQLSSSGKTGGQIAPVADPSSTQNRPTLQVAAQQSTSQQNQGLPPPSPYPQDLFNAQSPDYPGLPCKPGSACATRCIRTHLWGFIHTFSTSS</sequence>
<organism evidence="2 3">
    <name type="scientific">Lactarius akahatsu</name>
    <dbReference type="NCBI Taxonomy" id="416441"/>
    <lineage>
        <taxon>Eukaryota</taxon>
        <taxon>Fungi</taxon>
        <taxon>Dikarya</taxon>
        <taxon>Basidiomycota</taxon>
        <taxon>Agaricomycotina</taxon>
        <taxon>Agaricomycetes</taxon>
        <taxon>Russulales</taxon>
        <taxon>Russulaceae</taxon>
        <taxon>Lactarius</taxon>
    </lineage>
</organism>
<dbReference type="Proteomes" id="UP001201163">
    <property type="component" value="Unassembled WGS sequence"/>
</dbReference>
<comment type="caution">
    <text evidence="2">The sequence shown here is derived from an EMBL/GenBank/DDBJ whole genome shotgun (WGS) entry which is preliminary data.</text>
</comment>
<evidence type="ECO:0000313" key="2">
    <source>
        <dbReference type="EMBL" id="KAH8995754.1"/>
    </source>
</evidence>